<dbReference type="CDD" id="cd06414">
    <property type="entry name" value="GH25_LytC-like"/>
    <property type="match status" value="1"/>
</dbReference>
<gene>
    <name evidence="5" type="primary">lyc25A</name>
    <name evidence="5" type="ORF">FXF36_03440</name>
</gene>
<evidence type="ECO:0000256" key="2">
    <source>
        <dbReference type="ARBA" id="ARBA00022737"/>
    </source>
</evidence>
<dbReference type="Pfam" id="PF01183">
    <property type="entry name" value="Glyco_hydro_25"/>
    <property type="match status" value="1"/>
</dbReference>
<dbReference type="GO" id="GO:0003796">
    <property type="term" value="F:lysozyme activity"/>
    <property type="evidence" value="ECO:0007669"/>
    <property type="project" value="InterPro"/>
</dbReference>
<evidence type="ECO:0000313" key="6">
    <source>
        <dbReference type="Proteomes" id="UP000327030"/>
    </source>
</evidence>
<dbReference type="GO" id="GO:0016998">
    <property type="term" value="P:cell wall macromolecule catabolic process"/>
    <property type="evidence" value="ECO:0007669"/>
    <property type="project" value="InterPro"/>
</dbReference>
<dbReference type="Gene3D" id="3.20.20.80">
    <property type="entry name" value="Glycosidases"/>
    <property type="match status" value="1"/>
</dbReference>
<evidence type="ECO:0000313" key="5">
    <source>
        <dbReference type="EMBL" id="QFJ53990.1"/>
    </source>
</evidence>
<dbReference type="AlphaFoldDB" id="A0A5P6VNI7"/>
<dbReference type="OrthoDB" id="2081414at2"/>
<dbReference type="GO" id="GO:0009253">
    <property type="term" value="P:peptidoglycan catabolic process"/>
    <property type="evidence" value="ECO:0007669"/>
    <property type="project" value="InterPro"/>
</dbReference>
<evidence type="ECO:0000259" key="4">
    <source>
        <dbReference type="PROSITE" id="PS50866"/>
    </source>
</evidence>
<dbReference type="InterPro" id="IPR017853">
    <property type="entry name" value="GH"/>
</dbReference>
<dbReference type="InterPro" id="IPR002053">
    <property type="entry name" value="Glyco_hydro_25"/>
</dbReference>
<feature type="region of interest" description="Disordered" evidence="3">
    <location>
        <begin position="414"/>
        <end position="499"/>
    </location>
</feature>
<dbReference type="Proteomes" id="UP000327030">
    <property type="component" value="Chromosome 1"/>
</dbReference>
<dbReference type="PANTHER" id="PTHR34135:SF2">
    <property type="entry name" value="LYSOZYME"/>
    <property type="match status" value="1"/>
</dbReference>
<keyword evidence="2" id="KW-0677">Repeat</keyword>
<dbReference type="PROSITE" id="PS50866">
    <property type="entry name" value="GOLD"/>
    <property type="match status" value="1"/>
</dbReference>
<dbReference type="RefSeq" id="WP_151622487.1">
    <property type="nucleotide sequence ID" value="NZ_CP043028.1"/>
</dbReference>
<proteinExistence type="inferred from homology"/>
<dbReference type="InterPro" id="IPR009038">
    <property type="entry name" value="GOLD_dom"/>
</dbReference>
<sequence>MRGFFAGLKFLWRKHTAVRIVAAGVLGTATLGAAGAGIYTLMHDDIPQEEEVVVEEVEVEEEAAAEDVYIPEFKKIVLTSESLEKDLTIYISDEEDNAITGVPFSVKLLSEEKAKDLQSYIDKIDEINTEISEMSGESAQQGTLLETLQNRNVDITVTDENGEVVEKQKSKIKDDPLYQLYLDKEEAIQSFGMALKDADGKVYTDDDEDGIIAEKELEPGDYVACVMYDFDNQPLYDSTSLATQVNVKKKVEYKVQKEITKQIKKDVAAEDNQPKEVTPVEETLKDTQEYVPSSKAENGSAVKSISGADITAPKSTASASKATKKDGAKTSVTHEVKVAAKEHKITVKDIYYDEAATSVTKEETRSSEVKAVGVAYEYAPQTIDGYECIEKINEKGTVADKDIEVVFKYKKVKTAAEKKAEEEKKKQEEEEKKKAEEEKNKPTPSPSPSPSATPTPEATPEPTPTPEPTATPTPTPTPTDEPTPTPGEGDSAKLKGRGGHAVNTSIQFVAARIKKYAAATTNTEKATLDMSYSGGTFTISASENVSAVKVNGTDVAISGGKGTFTATKDGDYKLTGLATFSDGYQDGGLVVVYTVSGYGSASTDQLKDKEGNALFLDEGLTKPATVADYGKDKKYYYRSSTFAYYGWQTLDGASYYFDKNGNKVTGEQVIQGVKYNFGPDGALLVKGNGIDVSKYQGNIDWNAAKSAVSFAIIRCGYRGQNDGQLHEDPYFYKNMKGAKAAGVATGIYIFSRALNEAEAVQEASMAVAMANKAGGCAYPIYIDMEDTTRGQHNLSNAQRVAIVNAFVSTVQSSGYKAGLYCSKNWMTKRMDAGSISGSCYIWIAQYNTSCTYTGKYTMWQYSSKGSVPGIKGNVDMNKSYF</sequence>
<dbReference type="Gene3D" id="2.10.270.10">
    <property type="entry name" value="Cholin Binding"/>
    <property type="match status" value="1"/>
</dbReference>
<accession>A0A5P6VNI7</accession>
<dbReference type="GO" id="GO:0016052">
    <property type="term" value="P:carbohydrate catabolic process"/>
    <property type="evidence" value="ECO:0007669"/>
    <property type="project" value="TreeGrafter"/>
</dbReference>
<dbReference type="InterPro" id="IPR018337">
    <property type="entry name" value="Cell_wall/Cho-bd_repeat"/>
</dbReference>
<dbReference type="PANTHER" id="PTHR34135">
    <property type="entry name" value="LYSOZYME"/>
    <property type="match status" value="1"/>
</dbReference>
<reference evidence="6" key="1">
    <citation type="submission" date="2019-08" db="EMBL/GenBank/DDBJ databases">
        <title>Complete Genome Sequence of the Polysaccharide-Degrading Rumen Bacterium Pseudobutyrivibrio xylanivorans MA3014.</title>
        <authorList>
            <person name="Palevich N."/>
            <person name="Maclean P.H."/>
            <person name="Kelly W.J."/>
            <person name="Leahy S.C."/>
            <person name="Rakonjac J."/>
            <person name="Attwood G.T."/>
        </authorList>
    </citation>
    <scope>NUCLEOTIDE SEQUENCE [LARGE SCALE GENOMIC DNA]</scope>
    <source>
        <strain evidence="6">MA3014</strain>
    </source>
</reference>
<name>A0A5P6VNI7_PSEXY</name>
<organism evidence="5 6">
    <name type="scientific">Pseudobutyrivibrio xylanivorans</name>
    <dbReference type="NCBI Taxonomy" id="185007"/>
    <lineage>
        <taxon>Bacteria</taxon>
        <taxon>Bacillati</taxon>
        <taxon>Bacillota</taxon>
        <taxon>Clostridia</taxon>
        <taxon>Lachnospirales</taxon>
        <taxon>Lachnospiraceae</taxon>
        <taxon>Pseudobutyrivibrio</taxon>
    </lineage>
</organism>
<evidence type="ECO:0000256" key="1">
    <source>
        <dbReference type="ARBA" id="ARBA00010646"/>
    </source>
</evidence>
<dbReference type="SUPFAM" id="SSF69360">
    <property type="entry name" value="Cell wall binding repeat"/>
    <property type="match status" value="1"/>
</dbReference>
<feature type="compositionally biased region" description="Basic and acidic residues" evidence="3">
    <location>
        <begin position="414"/>
        <end position="441"/>
    </location>
</feature>
<dbReference type="EMBL" id="CP043028">
    <property type="protein sequence ID" value="QFJ53990.1"/>
    <property type="molecule type" value="Genomic_DNA"/>
</dbReference>
<dbReference type="SUPFAM" id="SSF51445">
    <property type="entry name" value="(Trans)glycosidases"/>
    <property type="match status" value="1"/>
</dbReference>
<feature type="domain" description="GOLD" evidence="4">
    <location>
        <begin position="80"/>
        <end position="257"/>
    </location>
</feature>
<comment type="similarity">
    <text evidence="1">Belongs to the glycosyl hydrolase 25 family.</text>
</comment>
<dbReference type="Pfam" id="PF19127">
    <property type="entry name" value="Choline_bind_3"/>
    <property type="match status" value="1"/>
</dbReference>
<dbReference type="PROSITE" id="PS51904">
    <property type="entry name" value="GLYCOSYL_HYDROL_F25_2"/>
    <property type="match status" value="1"/>
</dbReference>
<protein>
    <submittedName>
        <fullName evidence="5">Lysozyme</fullName>
    </submittedName>
</protein>
<feature type="compositionally biased region" description="Pro residues" evidence="3">
    <location>
        <begin position="443"/>
        <end position="485"/>
    </location>
</feature>
<evidence type="ECO:0000256" key="3">
    <source>
        <dbReference type="SAM" id="MobiDB-lite"/>
    </source>
</evidence>
<dbReference type="KEGG" id="pxv:FXF36_03440"/>